<protein>
    <submittedName>
        <fullName evidence="1">Uncharacterized protein</fullName>
    </submittedName>
</protein>
<feature type="non-terminal residue" evidence="1">
    <location>
        <position position="1"/>
    </location>
</feature>
<gene>
    <name evidence="1" type="ORF">LCGC14_1225300</name>
</gene>
<name>A0A0F9NSD8_9ZZZZ</name>
<dbReference type="EMBL" id="LAZR01006491">
    <property type="protein sequence ID" value="KKM91755.1"/>
    <property type="molecule type" value="Genomic_DNA"/>
</dbReference>
<evidence type="ECO:0000313" key="1">
    <source>
        <dbReference type="EMBL" id="KKM91755.1"/>
    </source>
</evidence>
<dbReference type="AlphaFoldDB" id="A0A0F9NSD8"/>
<sequence length="110" mass="11720">AFVETMKSNGVSAPDILLKLKVAEEAGAAGREEDLVNGVHAAIEIGSQTGDFDLAKQLATNTGIPEKDQTTLRNTIRANESVFKDKQEAVPATNTIDFPEVNVKVKIVGL</sequence>
<reference evidence="1" key="1">
    <citation type="journal article" date="2015" name="Nature">
        <title>Complex archaea that bridge the gap between prokaryotes and eukaryotes.</title>
        <authorList>
            <person name="Spang A."/>
            <person name="Saw J.H."/>
            <person name="Jorgensen S.L."/>
            <person name="Zaremba-Niedzwiedzka K."/>
            <person name="Martijn J."/>
            <person name="Lind A.E."/>
            <person name="van Eijk R."/>
            <person name="Schleper C."/>
            <person name="Guy L."/>
            <person name="Ettema T.J."/>
        </authorList>
    </citation>
    <scope>NUCLEOTIDE SEQUENCE</scope>
</reference>
<organism evidence="1">
    <name type="scientific">marine sediment metagenome</name>
    <dbReference type="NCBI Taxonomy" id="412755"/>
    <lineage>
        <taxon>unclassified sequences</taxon>
        <taxon>metagenomes</taxon>
        <taxon>ecological metagenomes</taxon>
    </lineage>
</organism>
<proteinExistence type="predicted"/>
<comment type="caution">
    <text evidence="1">The sequence shown here is derived from an EMBL/GenBank/DDBJ whole genome shotgun (WGS) entry which is preliminary data.</text>
</comment>
<accession>A0A0F9NSD8</accession>